<name>A0A2W4E6Y7_9HYPH</name>
<keyword evidence="2" id="KW-1185">Reference proteome</keyword>
<dbReference type="EMBL" id="PCDP01000082">
    <property type="protein sequence ID" value="PZM07600.1"/>
    <property type="molecule type" value="Genomic_DNA"/>
</dbReference>
<gene>
    <name evidence="1" type="ORF">CPY51_31215</name>
</gene>
<dbReference type="AlphaFoldDB" id="A0A2W4E6Y7"/>
<dbReference type="Proteomes" id="UP000248925">
    <property type="component" value="Unassembled WGS sequence"/>
</dbReference>
<proteinExistence type="predicted"/>
<dbReference type="RefSeq" id="WP_111164260.1">
    <property type="nucleotide sequence ID" value="NZ_PCDP01000082.1"/>
</dbReference>
<evidence type="ECO:0000313" key="2">
    <source>
        <dbReference type="Proteomes" id="UP000248925"/>
    </source>
</evidence>
<dbReference type="OrthoDB" id="9959757at2"/>
<evidence type="ECO:0000313" key="1">
    <source>
        <dbReference type="EMBL" id="PZM07600.1"/>
    </source>
</evidence>
<protein>
    <submittedName>
        <fullName evidence="1">Uncharacterized protein</fullName>
    </submittedName>
</protein>
<comment type="caution">
    <text evidence="1">The sequence shown here is derived from an EMBL/GenBank/DDBJ whole genome shotgun (WGS) entry which is preliminary data.</text>
</comment>
<reference evidence="1 2" key="1">
    <citation type="journal article" date="2018" name="Sci. Rep.">
        <title>Rhizobium tumorigenes sp. nov., a novel plant tumorigenic bacterium isolated from cane gall tumors on thornless blackberry.</title>
        <authorList>
            <person name="Kuzmanovi N."/>
            <person name="Smalla K."/>
            <person name="Gronow S."/>
            <person name="PuBawska J."/>
        </authorList>
    </citation>
    <scope>NUCLEOTIDE SEQUENCE [LARGE SCALE GENOMIC DNA]</scope>
    <source>
        <strain evidence="1 2">CCBAU 85046</strain>
    </source>
</reference>
<accession>A0A2W4E6Y7</accession>
<sequence length="75" mass="8720">MMPTQQEQSAAFEEYANRRRKADASLSIDDGRLAAEAWIIFLNLYLPDHQKMPVRRRADNVAIFPFHRISSPGRF</sequence>
<organism evidence="1 2">
    <name type="scientific">Rhizobium tubonense</name>
    <dbReference type="NCBI Taxonomy" id="484088"/>
    <lineage>
        <taxon>Bacteria</taxon>
        <taxon>Pseudomonadati</taxon>
        <taxon>Pseudomonadota</taxon>
        <taxon>Alphaproteobacteria</taxon>
        <taxon>Hyphomicrobiales</taxon>
        <taxon>Rhizobiaceae</taxon>
        <taxon>Rhizobium/Agrobacterium group</taxon>
        <taxon>Rhizobium</taxon>
    </lineage>
</organism>